<evidence type="ECO:0000259" key="6">
    <source>
        <dbReference type="Pfam" id="PF08386"/>
    </source>
</evidence>
<dbReference type="PANTHER" id="PTHR43248">
    <property type="entry name" value="2-SUCCINYL-6-HYDROXY-2,4-CYCLOHEXADIENE-1-CARBOXYLATE SYNTHASE"/>
    <property type="match status" value="1"/>
</dbReference>
<proteinExistence type="inferred from homology"/>
<dbReference type="InterPro" id="IPR013595">
    <property type="entry name" value="Pept_S33_TAP-like_C"/>
</dbReference>
<gene>
    <name evidence="7" type="ORF">E1292_07955</name>
</gene>
<evidence type="ECO:0000259" key="5">
    <source>
        <dbReference type="Pfam" id="PF00561"/>
    </source>
</evidence>
<evidence type="ECO:0000256" key="2">
    <source>
        <dbReference type="ARBA" id="ARBA00022729"/>
    </source>
</evidence>
<accession>A0A4R4W4F2</accession>
<feature type="region of interest" description="Disordered" evidence="4">
    <location>
        <begin position="1"/>
        <end position="22"/>
    </location>
</feature>
<keyword evidence="2" id="KW-0732">Signal</keyword>
<evidence type="ECO:0000256" key="1">
    <source>
        <dbReference type="ARBA" id="ARBA00010088"/>
    </source>
</evidence>
<evidence type="ECO:0000313" key="8">
    <source>
        <dbReference type="Proteomes" id="UP000295258"/>
    </source>
</evidence>
<dbReference type="Gene3D" id="3.40.50.1820">
    <property type="entry name" value="alpha/beta hydrolase"/>
    <property type="match status" value="1"/>
</dbReference>
<evidence type="ECO:0000313" key="7">
    <source>
        <dbReference type="EMBL" id="TDD10424.1"/>
    </source>
</evidence>
<evidence type="ECO:0000256" key="3">
    <source>
        <dbReference type="ARBA" id="ARBA00022801"/>
    </source>
</evidence>
<dbReference type="EMBL" id="SMKO01000012">
    <property type="protein sequence ID" value="TDD10424.1"/>
    <property type="molecule type" value="Genomic_DNA"/>
</dbReference>
<dbReference type="GO" id="GO:0016787">
    <property type="term" value="F:hydrolase activity"/>
    <property type="evidence" value="ECO:0007669"/>
    <property type="project" value="UniProtKB-KW"/>
</dbReference>
<evidence type="ECO:0000256" key="4">
    <source>
        <dbReference type="SAM" id="MobiDB-lite"/>
    </source>
</evidence>
<dbReference type="Pfam" id="PF00561">
    <property type="entry name" value="Abhydrolase_1"/>
    <property type="match status" value="1"/>
</dbReference>
<dbReference type="Proteomes" id="UP000295258">
    <property type="component" value="Unassembled WGS sequence"/>
</dbReference>
<feature type="domain" description="AB hydrolase-1" evidence="5">
    <location>
        <begin position="96"/>
        <end position="260"/>
    </location>
</feature>
<organism evidence="7 8">
    <name type="scientific">Nonomuraea deserti</name>
    <dbReference type="NCBI Taxonomy" id="1848322"/>
    <lineage>
        <taxon>Bacteria</taxon>
        <taxon>Bacillati</taxon>
        <taxon>Actinomycetota</taxon>
        <taxon>Actinomycetes</taxon>
        <taxon>Streptosporangiales</taxon>
        <taxon>Streptosporangiaceae</taxon>
        <taxon>Nonomuraea</taxon>
    </lineage>
</organism>
<comment type="caution">
    <text evidence="7">The sequence shown here is derived from an EMBL/GenBank/DDBJ whole genome shotgun (WGS) entry which is preliminary data.</text>
</comment>
<feature type="domain" description="Peptidase S33 tripeptidyl aminopeptidase-like C-terminal" evidence="6">
    <location>
        <begin position="404"/>
        <end position="484"/>
    </location>
</feature>
<feature type="compositionally biased region" description="Low complexity" evidence="4">
    <location>
        <begin position="485"/>
        <end position="503"/>
    </location>
</feature>
<dbReference type="InterPro" id="IPR051601">
    <property type="entry name" value="Serine_prot/Carboxylest_S33"/>
</dbReference>
<dbReference type="InterPro" id="IPR000073">
    <property type="entry name" value="AB_hydrolase_1"/>
</dbReference>
<keyword evidence="8" id="KW-1185">Reference proteome</keyword>
<dbReference type="SUPFAM" id="SSF53474">
    <property type="entry name" value="alpha/beta-Hydrolases"/>
    <property type="match status" value="1"/>
</dbReference>
<comment type="similarity">
    <text evidence="1">Belongs to the peptidase S33 family.</text>
</comment>
<dbReference type="AlphaFoldDB" id="A0A4R4W4F2"/>
<sequence>MSSLTVGMPAAAAAGSAPRPSSITWQKCQEFSDEDLRKQGLKEDQFAEFRRLLARTDCGTIRVPQDYGDPDGKQITVALTRLKASDQKNRLGSIALNPGGPGGSGYLMSINLAMRGAKELTERYDLIGIDPRGIGRSTKVTCPDIPRGTPAPGPITEEHAEKAYADMVAWSKQCVQRDPAFLRQLTTPNVARDIDRIRAALHERKISYFGVSWGTWLGAVLRTMYPTRVDRMWLDSVTPPDIWKGFWTKTHTDAVDRNFRRMAAWMAERDDTYGLGTSERQVVSAVEDMVKRYDAEPLTFTDIDLTVDGGLISRAAGRPSGQWPRMAQVLKELADAKGPAAPPAVKEAFGKPGEGEGGGGDNDRTAARAFHCNEDPTASTFKPNWQAYQQRLKHYPVTGRTSNFVHNCAGWPLPAKTPKVRPTGGSLILSGHRYETVTPYEWARDMRAAIGGTLATIEDDVHGSAPQVPGCAEKMVDYFETGKRTTTCPGKPAPTTAGTPGRG</sequence>
<feature type="region of interest" description="Disordered" evidence="4">
    <location>
        <begin position="484"/>
        <end position="503"/>
    </location>
</feature>
<feature type="compositionally biased region" description="Low complexity" evidence="4">
    <location>
        <begin position="9"/>
        <end position="22"/>
    </location>
</feature>
<protein>
    <submittedName>
        <fullName evidence="7">Alpha/beta fold hydrolase</fullName>
    </submittedName>
</protein>
<keyword evidence="3 7" id="KW-0378">Hydrolase</keyword>
<name>A0A4R4W4F2_9ACTN</name>
<dbReference type="InterPro" id="IPR029058">
    <property type="entry name" value="AB_hydrolase_fold"/>
</dbReference>
<feature type="region of interest" description="Disordered" evidence="4">
    <location>
        <begin position="337"/>
        <end position="365"/>
    </location>
</feature>
<dbReference type="PANTHER" id="PTHR43248:SF29">
    <property type="entry name" value="TRIPEPTIDYL AMINOPEPTIDASE"/>
    <property type="match status" value="1"/>
</dbReference>
<reference evidence="7 8" key="1">
    <citation type="submission" date="2019-03" db="EMBL/GenBank/DDBJ databases">
        <title>Draft genome sequences of novel Actinobacteria.</title>
        <authorList>
            <person name="Sahin N."/>
            <person name="Ay H."/>
            <person name="Saygin H."/>
        </authorList>
    </citation>
    <scope>NUCLEOTIDE SEQUENCE [LARGE SCALE GENOMIC DNA]</scope>
    <source>
        <strain evidence="7 8">KC310</strain>
    </source>
</reference>
<dbReference type="RefSeq" id="WP_132593543.1">
    <property type="nucleotide sequence ID" value="NZ_SMKO01000012.1"/>
</dbReference>
<dbReference type="Pfam" id="PF08386">
    <property type="entry name" value="Abhydrolase_4"/>
    <property type="match status" value="1"/>
</dbReference>